<keyword evidence="8" id="KW-0804">Transcription</keyword>
<dbReference type="PROSITE" id="PS51079">
    <property type="entry name" value="MBT"/>
    <property type="match status" value="3"/>
</dbReference>
<dbReference type="InterPro" id="IPR002515">
    <property type="entry name" value="Znf_C2H2C"/>
</dbReference>
<dbReference type="Pfam" id="PF00536">
    <property type="entry name" value="SAM_1"/>
    <property type="match status" value="1"/>
</dbReference>
<evidence type="ECO:0000313" key="11">
    <source>
        <dbReference type="EMBL" id="KGB33974.1"/>
    </source>
</evidence>
<sequence length="1328" mass="143990">MRNLPPLIMNIEFSIKHDYFVVNISIIYLNIADLKNRRVQSQPGMVARYRPLVANVNSSKKRFSDTSCDTRLNSVPLKGKIFSRQVSQRGTDQPSQNLSVAKKSGSSSVHTSRVQSQPGMVARYRPLVANVNSSKKRFSDTSCDTRLNSVPLKGKIFSRQVSQRGTDQPSQNLSVAKKSGSSSVHTKPGPFDWAHYLREIDADPVQSSLFFHVPFEVQVPSPSILPGQNVAPEGNFKPGQYLEGIDPHNESLICVLCVSELIGRRVKLHFASYPEKYDFWTTIDSPFLFPVGWCAHNNRQLQPPKEYLEESYHPFNWTSFLAKLGAKPVPRHSFKVPWDSPVDASPPHMFAVGLKLEAIDKRNPSLACVATIKDCIGDYILIHFDGWDSGFDQWAHISSELLRPVGYCEDHEQVLSIPSETGVKNISADNKHELKPKPKEKLSLTSLGALNWSNHRNGFSWKLYLKETNSKPVPKEAFDEITKFAKSSQQFLINQRLEAVDKRCPSLVRVANVVDNTPPGFLTLGYDGWPDKYNIRIEVSSLDLFPVGYCHASGHPLQVPPGYDSELDLNGNLMDSYSNSSASSLSCSGTANPFGGCPTPGCKGYGHIKGPRYFSHQRISGCPYADSNLKKDAIRAHERLSSTNILTSSSPFSVDSENPDSSATMASVSAYNPPNRNSGQRLSPDSTVKSEFSSNNTPTVVTSYSLIACPYLDTKVPDSVSGNSVTLQFSIADSVVTTSPGFSPVISNLHSTSSPAVSVQSSLPNESPQSNVLPLNLTLEKLPGFSPKEVPLRTEISNSFSPAIAIGAVPQCENSNLSSEIAANVIVLSNESSINVASSSTKSNMNSNDSVRPQKLSKLEPNPDSVSPSNLLSHTADQSDEYTKNLGISPIPIKRKRGRPRKYTSVHVLHPSLQQSRPVHFTSLTSLPQSYTTSTGRHSYPASVSTQHHTLSSAAVPISSLSITSTLSLCSSMNVTTSSHPPTDCQSDSYLPHNMESNNLKNIDVLKSVTCSSEPSPADSVLTNACINTNMGYMDVDRLRSSSGYEIPGQHTSTLAAINDPTTGYPIHARLTQEITPVDLCSNRTQHLTVMNTSGMIINASNSLPPQSLIETSNTGWYPDVTNGSFMPPICPNPVLSSPFYIDTARSSCLLPSFDLSSSSYINATVSSLNNPSLRDFDLMGRLLPQAGAAIRAAKVAGLPGPHSWNPNVVANFISTLPGCKQFACKFIENEIDGAALLCLEQHDLMHILGMKLGPAVKVSTAIQALRKSLLATPISELGPEHANAVAAAVSCFTNSLSSQVGIGSSVTSDSQSVVNGSSVDTSSSNTG</sequence>
<keyword evidence="5" id="KW-0862">Zinc</keyword>
<dbReference type="Pfam" id="PF01530">
    <property type="entry name" value="zf-C2HC"/>
    <property type="match status" value="1"/>
</dbReference>
<evidence type="ECO:0000256" key="7">
    <source>
        <dbReference type="ARBA" id="ARBA00023015"/>
    </source>
</evidence>
<evidence type="ECO:0000256" key="1">
    <source>
        <dbReference type="ARBA" id="ARBA00004123"/>
    </source>
</evidence>
<proteinExistence type="predicted"/>
<protein>
    <submittedName>
        <fullName evidence="11">Lethal(3)malignant brain tumor-like protein 4</fullName>
    </submittedName>
</protein>
<dbReference type="Gene3D" id="2.30.30.140">
    <property type="match status" value="3"/>
</dbReference>
<evidence type="ECO:0000256" key="10">
    <source>
        <dbReference type="SAM" id="MobiDB-lite"/>
    </source>
</evidence>
<organism evidence="11">
    <name type="scientific">Schistosoma haematobium</name>
    <name type="common">Blood fluke</name>
    <dbReference type="NCBI Taxonomy" id="6185"/>
    <lineage>
        <taxon>Eukaryota</taxon>
        <taxon>Metazoa</taxon>
        <taxon>Spiralia</taxon>
        <taxon>Lophotrochozoa</taxon>
        <taxon>Platyhelminthes</taxon>
        <taxon>Trematoda</taxon>
        <taxon>Digenea</taxon>
        <taxon>Strigeidida</taxon>
        <taxon>Schistosomatoidea</taxon>
        <taxon>Schistosomatidae</taxon>
        <taxon>Schistosoma</taxon>
    </lineage>
</organism>
<feature type="compositionally biased region" description="Polar residues" evidence="10">
    <location>
        <begin position="864"/>
        <end position="876"/>
    </location>
</feature>
<keyword evidence="9" id="KW-0539">Nucleus</keyword>
<dbReference type="InterPro" id="IPR050548">
    <property type="entry name" value="PcG_chromatin_remod_factors"/>
</dbReference>
<dbReference type="SMART" id="SM00454">
    <property type="entry name" value="SAM"/>
    <property type="match status" value="1"/>
</dbReference>
<evidence type="ECO:0000256" key="6">
    <source>
        <dbReference type="ARBA" id="ARBA00022853"/>
    </source>
</evidence>
<dbReference type="InterPro" id="IPR001660">
    <property type="entry name" value="SAM"/>
</dbReference>
<dbReference type="InterPro" id="IPR036060">
    <property type="entry name" value="Znf_C2H2C_sf"/>
</dbReference>
<dbReference type="InterPro" id="IPR013761">
    <property type="entry name" value="SAM/pointed_sf"/>
</dbReference>
<dbReference type="GO" id="GO:0042393">
    <property type="term" value="F:histone binding"/>
    <property type="evidence" value="ECO:0007669"/>
    <property type="project" value="TreeGrafter"/>
</dbReference>
<dbReference type="SUPFAM" id="SSF47769">
    <property type="entry name" value="SAM/Pointed domain"/>
    <property type="match status" value="1"/>
</dbReference>
<feature type="region of interest" description="Disordered" evidence="10">
    <location>
        <begin position="646"/>
        <end position="695"/>
    </location>
</feature>
<feature type="compositionally biased region" description="Polar residues" evidence="10">
    <location>
        <begin position="159"/>
        <end position="185"/>
    </location>
</feature>
<accession>A0A094ZLX6</accession>
<keyword evidence="2" id="KW-0479">Metal-binding</keyword>
<feature type="region of interest" description="Disordered" evidence="10">
    <location>
        <begin position="1305"/>
        <end position="1328"/>
    </location>
</feature>
<dbReference type="PANTHER" id="PTHR12247">
    <property type="entry name" value="POLYCOMB GROUP PROTEIN"/>
    <property type="match status" value="1"/>
</dbReference>
<feature type="region of interest" description="Disordered" evidence="10">
    <location>
        <begin position="85"/>
        <end position="120"/>
    </location>
</feature>
<evidence type="ECO:0000256" key="3">
    <source>
        <dbReference type="ARBA" id="ARBA00022737"/>
    </source>
</evidence>
<dbReference type="SUPFAM" id="SSF63748">
    <property type="entry name" value="Tudor/PWWP/MBT"/>
    <property type="match status" value="3"/>
</dbReference>
<name>A0A094ZLX6_SCHHA</name>
<feature type="compositionally biased region" description="Polar residues" evidence="10">
    <location>
        <begin position="85"/>
        <end position="118"/>
    </location>
</feature>
<keyword evidence="3" id="KW-0677">Repeat</keyword>
<dbReference type="Gene3D" id="1.10.150.50">
    <property type="entry name" value="Transcription Factor, Ets-1"/>
    <property type="match status" value="1"/>
</dbReference>
<keyword evidence="7" id="KW-0805">Transcription regulation</keyword>
<feature type="compositionally biased region" description="Polar residues" evidence="10">
    <location>
        <begin position="841"/>
        <end position="851"/>
    </location>
</feature>
<dbReference type="SUPFAM" id="SSF103637">
    <property type="entry name" value="CCHHC domain"/>
    <property type="match status" value="1"/>
</dbReference>
<reference evidence="11" key="1">
    <citation type="journal article" date="2012" name="Nat. Genet.">
        <title>Whole-genome sequence of Schistosoma haematobium.</title>
        <authorList>
            <person name="Young N.D."/>
            <person name="Jex A.R."/>
            <person name="Li B."/>
            <person name="Liu S."/>
            <person name="Yang L."/>
            <person name="Xiong Z."/>
            <person name="Li Y."/>
            <person name="Cantacessi C."/>
            <person name="Hall R.S."/>
            <person name="Xu X."/>
            <person name="Chen F."/>
            <person name="Wu X."/>
            <person name="Zerlotini A."/>
            <person name="Oliveira G."/>
            <person name="Hofmann A."/>
            <person name="Zhang G."/>
            <person name="Fang X."/>
            <person name="Kang Y."/>
            <person name="Campbell B.E."/>
            <person name="Loukas A."/>
            <person name="Ranganathan S."/>
            <person name="Rollinson D."/>
            <person name="Rinaldi G."/>
            <person name="Brindley P.J."/>
            <person name="Yang H."/>
            <person name="Wang J."/>
            <person name="Wang J."/>
            <person name="Gasser R.B."/>
        </authorList>
    </citation>
    <scope>NUCLEOTIDE SEQUENCE [LARGE SCALE GENOMIC DNA]</scope>
</reference>
<comment type="subcellular location">
    <subcellularLocation>
        <location evidence="1">Nucleus</location>
    </subcellularLocation>
</comment>
<dbReference type="STRING" id="6185.A0A094ZLX6"/>
<dbReference type="Gene3D" id="4.10.320.30">
    <property type="match status" value="1"/>
</dbReference>
<dbReference type="Pfam" id="PF02820">
    <property type="entry name" value="MBT"/>
    <property type="match status" value="3"/>
</dbReference>
<feature type="region of interest" description="Disordered" evidence="10">
    <location>
        <begin position="838"/>
        <end position="882"/>
    </location>
</feature>
<dbReference type="PROSITE" id="PS51802">
    <property type="entry name" value="ZF_CCHHC"/>
    <property type="match status" value="1"/>
</dbReference>
<feature type="region of interest" description="Disordered" evidence="10">
    <location>
        <begin position="158"/>
        <end position="186"/>
    </location>
</feature>
<evidence type="ECO:0000256" key="8">
    <source>
        <dbReference type="ARBA" id="ARBA00023163"/>
    </source>
</evidence>
<evidence type="ECO:0000256" key="4">
    <source>
        <dbReference type="ARBA" id="ARBA00022771"/>
    </source>
</evidence>
<dbReference type="GO" id="GO:0005634">
    <property type="term" value="C:nucleus"/>
    <property type="evidence" value="ECO:0007669"/>
    <property type="project" value="UniProtKB-SubCell"/>
</dbReference>
<dbReference type="InterPro" id="IPR004092">
    <property type="entry name" value="Mbt"/>
</dbReference>
<dbReference type="GO" id="GO:0006325">
    <property type="term" value="P:chromatin organization"/>
    <property type="evidence" value="ECO:0007669"/>
    <property type="project" value="UniProtKB-KW"/>
</dbReference>
<dbReference type="GO" id="GO:0003682">
    <property type="term" value="F:chromatin binding"/>
    <property type="evidence" value="ECO:0007669"/>
    <property type="project" value="TreeGrafter"/>
</dbReference>
<keyword evidence="6" id="KW-0156">Chromatin regulator</keyword>
<dbReference type="GO" id="GO:0045892">
    <property type="term" value="P:negative regulation of DNA-templated transcription"/>
    <property type="evidence" value="ECO:0007669"/>
    <property type="project" value="TreeGrafter"/>
</dbReference>
<gene>
    <name evidence="11" type="ORF">MS3_02154</name>
</gene>
<dbReference type="CDD" id="cd20102">
    <property type="entry name" value="MBT_L3MBTL1-like_rpt2"/>
    <property type="match status" value="1"/>
</dbReference>
<dbReference type="PROSITE" id="PS50105">
    <property type="entry name" value="SAM_DOMAIN"/>
    <property type="match status" value="1"/>
</dbReference>
<dbReference type="GO" id="GO:0008270">
    <property type="term" value="F:zinc ion binding"/>
    <property type="evidence" value="ECO:0007669"/>
    <property type="project" value="UniProtKB-KW"/>
</dbReference>
<dbReference type="EMBL" id="KL250580">
    <property type="protein sequence ID" value="KGB33974.1"/>
    <property type="molecule type" value="Genomic_DNA"/>
</dbReference>
<evidence type="ECO:0000256" key="5">
    <source>
        <dbReference type="ARBA" id="ARBA00022833"/>
    </source>
</evidence>
<dbReference type="PANTHER" id="PTHR12247:SF131">
    <property type="entry name" value="LD05287P"/>
    <property type="match status" value="1"/>
</dbReference>
<evidence type="ECO:0000256" key="9">
    <source>
        <dbReference type="ARBA" id="ARBA00023242"/>
    </source>
</evidence>
<dbReference type="SMART" id="SM00561">
    <property type="entry name" value="MBT"/>
    <property type="match status" value="3"/>
</dbReference>
<evidence type="ECO:0000256" key="2">
    <source>
        <dbReference type="ARBA" id="ARBA00022723"/>
    </source>
</evidence>
<keyword evidence="4" id="KW-0863">Zinc-finger</keyword>